<dbReference type="EMBL" id="CP036263">
    <property type="protein sequence ID" value="QDS97801.1"/>
    <property type="molecule type" value="Genomic_DNA"/>
</dbReference>
<dbReference type="NCBIfam" id="TIGR00396">
    <property type="entry name" value="leuS_bact"/>
    <property type="match status" value="1"/>
</dbReference>
<dbReference type="Pfam" id="PF00133">
    <property type="entry name" value="tRNA-synt_1"/>
    <property type="match status" value="2"/>
</dbReference>
<dbReference type="InterPro" id="IPR009008">
    <property type="entry name" value="Val/Leu/Ile-tRNA-synth_edit"/>
</dbReference>
<dbReference type="PRINTS" id="PR00985">
    <property type="entry name" value="TRNASYNTHLEU"/>
</dbReference>
<evidence type="ECO:0000256" key="1">
    <source>
        <dbReference type="ARBA" id="ARBA00005594"/>
    </source>
</evidence>
<keyword evidence="15" id="KW-1185">Reference proteome</keyword>
<comment type="similarity">
    <text evidence="1 9 10">Belongs to the class-I aminoacyl-tRNA synthetase family.</text>
</comment>
<evidence type="ECO:0000259" key="12">
    <source>
        <dbReference type="Pfam" id="PF08264"/>
    </source>
</evidence>
<evidence type="ECO:0000313" key="15">
    <source>
        <dbReference type="Proteomes" id="UP000319852"/>
    </source>
</evidence>
<dbReference type="FunFam" id="1.10.730.10:FF:000011">
    <property type="entry name" value="Leucine--tRNA ligase chloroplastic/mitochondrial"/>
    <property type="match status" value="1"/>
</dbReference>
<dbReference type="InterPro" id="IPR009080">
    <property type="entry name" value="tRNAsynth_Ia_anticodon-bd"/>
</dbReference>
<sequence>MPRYNPAEIEPRWQRYWEENATFAQQVTAKPEGEKLYALDMFPYPSGDGLHVGHPEGYTATDIVCRAARMQGKAVVHPMGFDAFGLPAEEHAIKTGEHPRVQTEQNIDTFRRQLKSLGFSYDWSREIATTDVDYFRWTQWIFLQIFDTWFDHEQQRGRPIAELVIPDDVKELGEDFARQWVDEQRLAYQSDAPVNWCPALGTVLANEEVIDGKSERGGHPVERRALRQWMMRITAYGDRLENDLEDLDWSHGVKALQRNWIGRSTGAEVDFKIEGREAREAGAFPTKPGPDFIRVYTTRPDTLYGATYMVIAPEHSLVEELTKPENAEAVTAYIQQAGMKSDLDRTELAKEKTGVFTGSYALNPVNGEKVPIWIADYVLATYGTGAIMAVPAHDERDFEFAQQFNIPIKAVVKPADDVPAEEAAKILAGEQVYVAEGVAINSGEFDGLETAQFKEKITESLAARGLAKQAVNYKLRDWLFSRQRFWGEPFPILHELDDAGDKTGHVISVPEDQLPVDLPHLEDFKPHGRAEPPLDKAPDEWLYQEIDGKRYKRETNTMPQWAGSCWYYLRFLDPKNDQAPIDPEIEKAWMPVDLYIGGAEHAVLHLLYARFWHKVLYDRGVVSTPEPFQKLVNQGMILGENNEKMSKSRGNVVNPDDVVSEYGADSLRLYEMFMGPLTDSKPWNMEGVNGVFNFLGRAWRMIVDERAEELQLSEQLTDAEPTEEQLKTLHKTIKAVSEDITKLSFNTAIARMMEFVNFFTKEKTRPRACIEPFVLLLSPYAPHLCEELWYLLGHKETLAYEPWPQHDESVLVESTVEIPVQIGGKVRAKIKVAADADRETIEAAAMAEPKVQEFIAGKNIVKTVVVPGRMVNIVIKS</sequence>
<feature type="short sequence motif" description="'KMSKS' region" evidence="9">
    <location>
        <begin position="644"/>
        <end position="648"/>
    </location>
</feature>
<comment type="subcellular location">
    <subcellularLocation>
        <location evidence="9">Cytoplasm</location>
    </subcellularLocation>
</comment>
<dbReference type="KEGG" id="amob:HG15A2_10680"/>
<dbReference type="Gene3D" id="1.10.730.10">
    <property type="entry name" value="Isoleucyl-tRNA Synthetase, Domain 1"/>
    <property type="match status" value="1"/>
</dbReference>
<dbReference type="InterPro" id="IPR002302">
    <property type="entry name" value="Leu-tRNA-ligase"/>
</dbReference>
<evidence type="ECO:0000259" key="11">
    <source>
        <dbReference type="Pfam" id="PF00133"/>
    </source>
</evidence>
<evidence type="ECO:0000256" key="3">
    <source>
        <dbReference type="ARBA" id="ARBA00022598"/>
    </source>
</evidence>
<dbReference type="Proteomes" id="UP000319852">
    <property type="component" value="Chromosome"/>
</dbReference>
<dbReference type="FunFam" id="3.40.50.620:FF:000087">
    <property type="entry name" value="Leucine--tRNA ligase"/>
    <property type="match status" value="1"/>
</dbReference>
<evidence type="ECO:0000259" key="13">
    <source>
        <dbReference type="Pfam" id="PF13603"/>
    </source>
</evidence>
<dbReference type="RefSeq" id="WP_145058467.1">
    <property type="nucleotide sequence ID" value="NZ_CP036263.1"/>
</dbReference>
<evidence type="ECO:0000256" key="9">
    <source>
        <dbReference type="HAMAP-Rule" id="MF_00049"/>
    </source>
</evidence>
<dbReference type="Pfam" id="PF08264">
    <property type="entry name" value="Anticodon_1"/>
    <property type="match status" value="1"/>
</dbReference>
<dbReference type="InterPro" id="IPR013155">
    <property type="entry name" value="M/V/L/I-tRNA-synth_anticd-bd"/>
</dbReference>
<dbReference type="Pfam" id="PF13603">
    <property type="entry name" value="tRNA-synt_1_2"/>
    <property type="match status" value="1"/>
</dbReference>
<dbReference type="Gene3D" id="3.40.50.620">
    <property type="entry name" value="HUPs"/>
    <property type="match status" value="2"/>
</dbReference>
<keyword evidence="6 9" id="KW-0648">Protein biosynthesis</keyword>
<dbReference type="PANTHER" id="PTHR43740">
    <property type="entry name" value="LEUCYL-TRNA SYNTHETASE"/>
    <property type="match status" value="1"/>
</dbReference>
<dbReference type="GO" id="GO:0004823">
    <property type="term" value="F:leucine-tRNA ligase activity"/>
    <property type="evidence" value="ECO:0007669"/>
    <property type="project" value="UniProtKB-UniRule"/>
</dbReference>
<dbReference type="InterPro" id="IPR001412">
    <property type="entry name" value="aa-tRNA-synth_I_CS"/>
</dbReference>
<dbReference type="InterPro" id="IPR014729">
    <property type="entry name" value="Rossmann-like_a/b/a_fold"/>
</dbReference>
<dbReference type="SUPFAM" id="SSF52374">
    <property type="entry name" value="Nucleotidylyl transferase"/>
    <property type="match status" value="1"/>
</dbReference>
<keyword evidence="2 9" id="KW-0963">Cytoplasm</keyword>
<reference evidence="14 15" key="1">
    <citation type="submission" date="2019-02" db="EMBL/GenBank/DDBJ databases">
        <title>Deep-cultivation of Planctomycetes and their phenomic and genomic characterization uncovers novel biology.</title>
        <authorList>
            <person name="Wiegand S."/>
            <person name="Jogler M."/>
            <person name="Boedeker C."/>
            <person name="Pinto D."/>
            <person name="Vollmers J."/>
            <person name="Rivas-Marin E."/>
            <person name="Kohn T."/>
            <person name="Peeters S.H."/>
            <person name="Heuer A."/>
            <person name="Rast P."/>
            <person name="Oberbeckmann S."/>
            <person name="Bunk B."/>
            <person name="Jeske O."/>
            <person name="Meyerdierks A."/>
            <person name="Storesund J.E."/>
            <person name="Kallscheuer N."/>
            <person name="Luecker S."/>
            <person name="Lage O.M."/>
            <person name="Pohl T."/>
            <person name="Merkel B.J."/>
            <person name="Hornburger P."/>
            <person name="Mueller R.-W."/>
            <person name="Bruemmer F."/>
            <person name="Labrenz M."/>
            <person name="Spormann A.M."/>
            <person name="Op den Camp H."/>
            <person name="Overmann J."/>
            <person name="Amann R."/>
            <person name="Jetten M.S.M."/>
            <person name="Mascher T."/>
            <person name="Medema M.H."/>
            <person name="Devos D.P."/>
            <person name="Kaster A.-K."/>
            <person name="Ovreas L."/>
            <person name="Rohde M."/>
            <person name="Galperin M.Y."/>
            <person name="Jogler C."/>
        </authorList>
    </citation>
    <scope>NUCLEOTIDE SEQUENCE [LARGE SCALE GENOMIC DNA]</scope>
    <source>
        <strain evidence="14 15">HG15A2</strain>
    </source>
</reference>
<dbReference type="OrthoDB" id="9810365at2"/>
<name>A0A517MSE7_9BACT</name>
<comment type="catalytic activity">
    <reaction evidence="8 9">
        <text>tRNA(Leu) + L-leucine + ATP = L-leucyl-tRNA(Leu) + AMP + diphosphate</text>
        <dbReference type="Rhea" id="RHEA:11688"/>
        <dbReference type="Rhea" id="RHEA-COMP:9613"/>
        <dbReference type="Rhea" id="RHEA-COMP:9622"/>
        <dbReference type="ChEBI" id="CHEBI:30616"/>
        <dbReference type="ChEBI" id="CHEBI:33019"/>
        <dbReference type="ChEBI" id="CHEBI:57427"/>
        <dbReference type="ChEBI" id="CHEBI:78442"/>
        <dbReference type="ChEBI" id="CHEBI:78494"/>
        <dbReference type="ChEBI" id="CHEBI:456215"/>
        <dbReference type="EC" id="6.1.1.4"/>
    </reaction>
</comment>
<dbReference type="HAMAP" id="MF_00049_B">
    <property type="entry name" value="Leu_tRNA_synth_B"/>
    <property type="match status" value="1"/>
</dbReference>
<dbReference type="GO" id="GO:0002161">
    <property type="term" value="F:aminoacyl-tRNA deacylase activity"/>
    <property type="evidence" value="ECO:0007669"/>
    <property type="project" value="InterPro"/>
</dbReference>
<dbReference type="GO" id="GO:0006429">
    <property type="term" value="P:leucyl-tRNA aminoacylation"/>
    <property type="evidence" value="ECO:0007669"/>
    <property type="project" value="UniProtKB-UniRule"/>
</dbReference>
<evidence type="ECO:0000256" key="5">
    <source>
        <dbReference type="ARBA" id="ARBA00022840"/>
    </source>
</evidence>
<dbReference type="InterPro" id="IPR002300">
    <property type="entry name" value="aa-tRNA-synth_Ia"/>
</dbReference>
<gene>
    <name evidence="9 14" type="primary">leuS</name>
    <name evidence="14" type="ORF">HG15A2_10680</name>
</gene>
<dbReference type="FunFam" id="3.40.50.620:FF:000060">
    <property type="entry name" value="Leucine--tRNA ligase"/>
    <property type="match status" value="1"/>
</dbReference>
<keyword evidence="3 9" id="KW-0436">Ligase</keyword>
<dbReference type="SUPFAM" id="SSF50677">
    <property type="entry name" value="ValRS/IleRS/LeuRS editing domain"/>
    <property type="match status" value="1"/>
</dbReference>
<evidence type="ECO:0000256" key="7">
    <source>
        <dbReference type="ARBA" id="ARBA00023146"/>
    </source>
</evidence>
<dbReference type="PROSITE" id="PS00178">
    <property type="entry name" value="AA_TRNA_LIGASE_I"/>
    <property type="match status" value="1"/>
</dbReference>
<keyword evidence="5 9" id="KW-0067">ATP-binding</keyword>
<evidence type="ECO:0000256" key="2">
    <source>
        <dbReference type="ARBA" id="ARBA00022490"/>
    </source>
</evidence>
<comment type="caution">
    <text evidence="9">Lacks conserved residue(s) required for the propagation of feature annotation.</text>
</comment>
<keyword evidence="4 9" id="KW-0547">Nucleotide-binding</keyword>
<dbReference type="GO" id="GO:0005829">
    <property type="term" value="C:cytosol"/>
    <property type="evidence" value="ECO:0007669"/>
    <property type="project" value="TreeGrafter"/>
</dbReference>
<feature type="domain" description="Aminoacyl-tRNA synthetase class Ia" evidence="11">
    <location>
        <begin position="13"/>
        <end position="147"/>
    </location>
</feature>
<organism evidence="14 15">
    <name type="scientific">Adhaeretor mobilis</name>
    <dbReference type="NCBI Taxonomy" id="1930276"/>
    <lineage>
        <taxon>Bacteria</taxon>
        <taxon>Pseudomonadati</taxon>
        <taxon>Planctomycetota</taxon>
        <taxon>Planctomycetia</taxon>
        <taxon>Pirellulales</taxon>
        <taxon>Lacipirellulaceae</taxon>
        <taxon>Adhaeretor</taxon>
    </lineage>
</organism>
<dbReference type="GO" id="GO:0005524">
    <property type="term" value="F:ATP binding"/>
    <property type="evidence" value="ECO:0007669"/>
    <property type="project" value="UniProtKB-UniRule"/>
</dbReference>
<keyword evidence="7 9" id="KW-0030">Aminoacyl-tRNA synthetase</keyword>
<protein>
    <recommendedName>
        <fullName evidence="9">Leucine--tRNA ligase</fullName>
        <ecNumber evidence="9">6.1.1.4</ecNumber>
    </recommendedName>
    <alternativeName>
        <fullName evidence="9">Leucyl-tRNA synthetase</fullName>
        <shortName evidence="9">LeuRS</shortName>
    </alternativeName>
</protein>
<evidence type="ECO:0000256" key="4">
    <source>
        <dbReference type="ARBA" id="ARBA00022741"/>
    </source>
</evidence>
<feature type="domain" description="Aminoacyl-tRNA synthetase class Ia" evidence="11">
    <location>
        <begin position="475"/>
        <end position="671"/>
    </location>
</feature>
<dbReference type="EC" id="6.1.1.4" evidence="9"/>
<dbReference type="AlphaFoldDB" id="A0A517MSE7"/>
<dbReference type="PANTHER" id="PTHR43740:SF2">
    <property type="entry name" value="LEUCINE--TRNA LIGASE, MITOCHONDRIAL"/>
    <property type="match status" value="1"/>
</dbReference>
<evidence type="ECO:0000256" key="6">
    <source>
        <dbReference type="ARBA" id="ARBA00022917"/>
    </source>
</evidence>
<dbReference type="FunFam" id="3.40.50.620:FF:000056">
    <property type="entry name" value="Leucine--tRNA ligase"/>
    <property type="match status" value="1"/>
</dbReference>
<feature type="binding site" evidence="9">
    <location>
        <position position="647"/>
    </location>
    <ligand>
        <name>ATP</name>
        <dbReference type="ChEBI" id="CHEBI:30616"/>
    </ligand>
</feature>
<dbReference type="InterPro" id="IPR025709">
    <property type="entry name" value="Leu_tRNA-synth_edit"/>
</dbReference>
<dbReference type="Gene3D" id="3.90.740.10">
    <property type="entry name" value="Valyl/Leucyl/Isoleucyl-tRNA synthetase, editing domain"/>
    <property type="match status" value="1"/>
</dbReference>
<evidence type="ECO:0000256" key="10">
    <source>
        <dbReference type="RuleBase" id="RU363035"/>
    </source>
</evidence>
<accession>A0A517MSE7</accession>
<feature type="domain" description="Leucyl-tRNA synthetase editing" evidence="13">
    <location>
        <begin position="258"/>
        <end position="461"/>
    </location>
</feature>
<proteinExistence type="inferred from homology"/>
<dbReference type="SUPFAM" id="SSF47323">
    <property type="entry name" value="Anticodon-binding domain of a subclass of class I aminoacyl-tRNA synthetases"/>
    <property type="match status" value="1"/>
</dbReference>
<evidence type="ECO:0000313" key="14">
    <source>
        <dbReference type="EMBL" id="QDS97801.1"/>
    </source>
</evidence>
<dbReference type="CDD" id="cd07958">
    <property type="entry name" value="Anticodon_Ia_Leu_BEm"/>
    <property type="match status" value="1"/>
</dbReference>
<feature type="domain" description="Methionyl/Valyl/Leucyl/Isoleucyl-tRNA synthetase anticodon-binding" evidence="12">
    <location>
        <begin position="726"/>
        <end position="839"/>
    </location>
</feature>
<evidence type="ECO:0000256" key="8">
    <source>
        <dbReference type="ARBA" id="ARBA00047469"/>
    </source>
</evidence>